<accession>A0A136IX73</accession>
<evidence type="ECO:0000313" key="3">
    <source>
        <dbReference type="Proteomes" id="UP000070501"/>
    </source>
</evidence>
<protein>
    <submittedName>
        <fullName evidence="2">Glycoside hydrolase superfamily</fullName>
    </submittedName>
</protein>
<organism evidence="2 3">
    <name type="scientific">Microdochium bolleyi</name>
    <dbReference type="NCBI Taxonomy" id="196109"/>
    <lineage>
        <taxon>Eukaryota</taxon>
        <taxon>Fungi</taxon>
        <taxon>Dikarya</taxon>
        <taxon>Ascomycota</taxon>
        <taxon>Pezizomycotina</taxon>
        <taxon>Sordariomycetes</taxon>
        <taxon>Xylariomycetidae</taxon>
        <taxon>Xylariales</taxon>
        <taxon>Microdochiaceae</taxon>
        <taxon>Microdochium</taxon>
    </lineage>
</organism>
<dbReference type="InterPro" id="IPR001223">
    <property type="entry name" value="Glyco_hydro18_cat"/>
</dbReference>
<sequence length="326" mass="37111">MADSRKSLTPRFVAYCCTHTADDADHHQRKPPFKDWLSMLMLTEPGQRVTHVNLGQWWWAPDKYNGDAYNMVFLNDDEWHEPGGDPEQLNGRIYTEVKQLQAKGVKVLTQLTFFWGSNGFGQEGEFNEHLYILLHTMLSQTGFDGVDLDVEDSATDNAKVTALIKRLKKDFGPQFLITMAPGGNELVVDGGSLSHVNYRELYEKIGDDIDWFNVQLYNGWGKLSLHDFDRFVKAGGDKPFYPPHKIVMSVASNFQNTNSGDWTDGATIEKHLPEILAKYPDMGGLSCWEWYNATWTDVPPKTIIEHPEKWFQKAYKVLRGGAVTEA</sequence>
<dbReference type="AlphaFoldDB" id="A0A136IX73"/>
<dbReference type="EMBL" id="KQ964255">
    <property type="protein sequence ID" value="KXJ89379.1"/>
    <property type="molecule type" value="Genomic_DNA"/>
</dbReference>
<dbReference type="GO" id="GO:0016787">
    <property type="term" value="F:hydrolase activity"/>
    <property type="evidence" value="ECO:0007669"/>
    <property type="project" value="UniProtKB-KW"/>
</dbReference>
<keyword evidence="3" id="KW-1185">Reference proteome</keyword>
<gene>
    <name evidence="2" type="ORF">Micbo1qcDRAFT_212778</name>
</gene>
<dbReference type="Gene3D" id="3.20.20.80">
    <property type="entry name" value="Glycosidases"/>
    <property type="match status" value="1"/>
</dbReference>
<dbReference type="Proteomes" id="UP000070501">
    <property type="component" value="Unassembled WGS sequence"/>
</dbReference>
<keyword evidence="2" id="KW-0378">Hydrolase</keyword>
<reference evidence="3" key="1">
    <citation type="submission" date="2016-02" db="EMBL/GenBank/DDBJ databases">
        <title>Draft genome sequence of Microdochium bolleyi, a fungal endophyte of beachgrass.</title>
        <authorList>
            <consortium name="DOE Joint Genome Institute"/>
            <person name="David A.S."/>
            <person name="May G."/>
            <person name="Haridas S."/>
            <person name="Lim J."/>
            <person name="Wang M."/>
            <person name="Labutti K."/>
            <person name="Lipzen A."/>
            <person name="Barry K."/>
            <person name="Grigoriev I.V."/>
        </authorList>
    </citation>
    <scope>NUCLEOTIDE SEQUENCE [LARGE SCALE GENOMIC DNA]</scope>
    <source>
        <strain evidence="3">J235TASD1</strain>
    </source>
</reference>
<dbReference type="SUPFAM" id="SSF51445">
    <property type="entry name" value="(Trans)glycosidases"/>
    <property type="match status" value="1"/>
</dbReference>
<dbReference type="OrthoDB" id="3012298at2759"/>
<dbReference type="InParanoid" id="A0A136IX73"/>
<dbReference type="InterPro" id="IPR017853">
    <property type="entry name" value="GH"/>
</dbReference>
<evidence type="ECO:0000313" key="2">
    <source>
        <dbReference type="EMBL" id="KXJ89379.1"/>
    </source>
</evidence>
<evidence type="ECO:0000259" key="1">
    <source>
        <dbReference type="PROSITE" id="PS51910"/>
    </source>
</evidence>
<dbReference type="Pfam" id="PF00704">
    <property type="entry name" value="Glyco_hydro_18"/>
    <property type="match status" value="1"/>
</dbReference>
<proteinExistence type="predicted"/>
<dbReference type="GO" id="GO:0005975">
    <property type="term" value="P:carbohydrate metabolic process"/>
    <property type="evidence" value="ECO:0007669"/>
    <property type="project" value="InterPro"/>
</dbReference>
<name>A0A136IX73_9PEZI</name>
<dbReference type="PROSITE" id="PS51910">
    <property type="entry name" value="GH18_2"/>
    <property type="match status" value="1"/>
</dbReference>
<feature type="domain" description="GH18" evidence="1">
    <location>
        <begin position="10"/>
        <end position="326"/>
    </location>
</feature>